<dbReference type="Pfam" id="PF02362">
    <property type="entry name" value="B3"/>
    <property type="match status" value="3"/>
</dbReference>
<keyword evidence="5" id="KW-0539">Nucleus</keyword>
<evidence type="ECO:0000256" key="4">
    <source>
        <dbReference type="ARBA" id="ARBA00023163"/>
    </source>
</evidence>
<dbReference type="Gene3D" id="2.40.330.10">
    <property type="entry name" value="DNA-binding pseudobarrel domain"/>
    <property type="match status" value="3"/>
</dbReference>
<dbReference type="PANTHER" id="PTHR31920:SF108">
    <property type="entry name" value="B3 DOMAIN-CONTAINING TRANSCRIPTION FACTOR VRN1-LIKE"/>
    <property type="match status" value="1"/>
</dbReference>
<dbReference type="InterPro" id="IPR003340">
    <property type="entry name" value="B3_DNA-bd"/>
</dbReference>
<keyword evidence="3" id="KW-0238">DNA-binding</keyword>
<evidence type="ECO:0000256" key="1">
    <source>
        <dbReference type="ARBA" id="ARBA00004123"/>
    </source>
</evidence>
<dbReference type="OrthoDB" id="1869398at2759"/>
<dbReference type="CDD" id="cd10017">
    <property type="entry name" value="B3_DNA"/>
    <property type="match status" value="3"/>
</dbReference>
<evidence type="ECO:0000256" key="2">
    <source>
        <dbReference type="ARBA" id="ARBA00023015"/>
    </source>
</evidence>
<name>A0A2P5BZ38_PARAD</name>
<dbReference type="SUPFAM" id="SSF101936">
    <property type="entry name" value="DNA-binding pseudobarrel domain"/>
    <property type="match status" value="3"/>
</dbReference>
<gene>
    <name evidence="8" type="ORF">PanWU01x14_197970</name>
</gene>
<keyword evidence="2" id="KW-0805">Transcription regulation</keyword>
<sequence length="512" mass="57796">MTLGSPSQRKFCPTSPHFFKIILEETLGNKKLQIPKKFVTKYGGSLSSRVFLKLPCGSRWKIGVTKSDGRVWIDEGWKKFADYYSLCRGDLVVFRYEGNSEFHVILFDTSTVERDYLSNPNHFQKHFIDEQSHEFVKEETEDDVSVQVLDRVSPSPKTRAKSPLPCSRPQKKMKTSPFVKTQSNLSPLRSKVKFDFSDEEVGDKSMPPRSMKLEHFAKKQTLNAKQKAEALKRASGFKSKDPFFMVAMQPSFVGDKSALILPSLFATKYLCSKNIDVILKVSDGRTWSVKYSFRLRNGSPKAKFDRGWKAFARENDLKVGDVCIFVLTKRTGILFEVTILSENGVANSTVSPELEVMPKGSLSIKLESDNTMNKITAMSTPWGCRKPLPSSSGVSRASKAASHFFSSNPHFQVVVQPGQLDQCRVHAPASFAKSCFNKRTQIMTLQVGTERSWPVKLLAYPSESEYKFSAGWAAFAKENSLKPRDICIFELIKRNQVVLKVSIFRQTGLGQH</sequence>
<protein>
    <submittedName>
        <fullName evidence="8">B3 DNA binding domain containing protein</fullName>
    </submittedName>
</protein>
<dbReference type="AlphaFoldDB" id="A0A2P5BZ38"/>
<dbReference type="PROSITE" id="PS50863">
    <property type="entry name" value="B3"/>
    <property type="match status" value="3"/>
</dbReference>
<comment type="caution">
    <text evidence="8">The sequence shown here is derived from an EMBL/GenBank/DDBJ whole genome shotgun (WGS) entry which is preliminary data.</text>
</comment>
<dbReference type="GO" id="GO:0005634">
    <property type="term" value="C:nucleus"/>
    <property type="evidence" value="ECO:0007669"/>
    <property type="project" value="UniProtKB-SubCell"/>
</dbReference>
<dbReference type="Proteomes" id="UP000237105">
    <property type="component" value="Unassembled WGS sequence"/>
</dbReference>
<feature type="domain" description="TF-B3" evidence="7">
    <location>
        <begin position="17"/>
        <end position="110"/>
    </location>
</feature>
<feature type="domain" description="TF-B3" evidence="7">
    <location>
        <begin position="410"/>
        <end position="507"/>
    </location>
</feature>
<feature type="region of interest" description="Disordered" evidence="6">
    <location>
        <begin position="154"/>
        <end position="180"/>
    </location>
</feature>
<dbReference type="SMART" id="SM01019">
    <property type="entry name" value="B3"/>
    <property type="match status" value="3"/>
</dbReference>
<organism evidence="8 9">
    <name type="scientific">Parasponia andersonii</name>
    <name type="common">Sponia andersonii</name>
    <dbReference type="NCBI Taxonomy" id="3476"/>
    <lineage>
        <taxon>Eukaryota</taxon>
        <taxon>Viridiplantae</taxon>
        <taxon>Streptophyta</taxon>
        <taxon>Embryophyta</taxon>
        <taxon>Tracheophyta</taxon>
        <taxon>Spermatophyta</taxon>
        <taxon>Magnoliopsida</taxon>
        <taxon>eudicotyledons</taxon>
        <taxon>Gunneridae</taxon>
        <taxon>Pentapetalae</taxon>
        <taxon>rosids</taxon>
        <taxon>fabids</taxon>
        <taxon>Rosales</taxon>
        <taxon>Cannabaceae</taxon>
        <taxon>Parasponia</taxon>
    </lineage>
</organism>
<comment type="subcellular location">
    <subcellularLocation>
        <location evidence="1">Nucleus</location>
    </subcellularLocation>
</comment>
<dbReference type="EMBL" id="JXTB01000199">
    <property type="protein sequence ID" value="PON54067.1"/>
    <property type="molecule type" value="Genomic_DNA"/>
</dbReference>
<feature type="domain" description="TF-B3" evidence="7">
    <location>
        <begin position="244"/>
        <end position="343"/>
    </location>
</feature>
<reference evidence="9" key="1">
    <citation type="submission" date="2016-06" db="EMBL/GenBank/DDBJ databases">
        <title>Parallel loss of symbiosis genes in relatives of nitrogen-fixing non-legume Parasponia.</title>
        <authorList>
            <person name="Van Velzen R."/>
            <person name="Holmer R."/>
            <person name="Bu F."/>
            <person name="Rutten L."/>
            <person name="Van Zeijl A."/>
            <person name="Liu W."/>
            <person name="Santuari L."/>
            <person name="Cao Q."/>
            <person name="Sharma T."/>
            <person name="Shen D."/>
            <person name="Roswanjaya Y."/>
            <person name="Wardhani T."/>
            <person name="Kalhor M.S."/>
            <person name="Jansen J."/>
            <person name="Van den Hoogen J."/>
            <person name="Gungor B."/>
            <person name="Hartog M."/>
            <person name="Hontelez J."/>
            <person name="Verver J."/>
            <person name="Yang W.-C."/>
            <person name="Schijlen E."/>
            <person name="Repin R."/>
            <person name="Schilthuizen M."/>
            <person name="Schranz E."/>
            <person name="Heidstra R."/>
            <person name="Miyata K."/>
            <person name="Fedorova E."/>
            <person name="Kohlen W."/>
            <person name="Bisseling T."/>
            <person name="Smit S."/>
            <person name="Geurts R."/>
        </authorList>
    </citation>
    <scope>NUCLEOTIDE SEQUENCE [LARGE SCALE GENOMIC DNA]</scope>
    <source>
        <strain evidence="9">cv. WU1-14</strain>
    </source>
</reference>
<keyword evidence="4" id="KW-0804">Transcription</keyword>
<dbReference type="InterPro" id="IPR050655">
    <property type="entry name" value="Plant_B3_domain"/>
</dbReference>
<evidence type="ECO:0000313" key="9">
    <source>
        <dbReference type="Proteomes" id="UP000237105"/>
    </source>
</evidence>
<keyword evidence="9" id="KW-1185">Reference proteome</keyword>
<evidence type="ECO:0000259" key="7">
    <source>
        <dbReference type="PROSITE" id="PS50863"/>
    </source>
</evidence>
<dbReference type="PANTHER" id="PTHR31920">
    <property type="entry name" value="B3 DOMAIN-CONTAINING"/>
    <property type="match status" value="1"/>
</dbReference>
<proteinExistence type="predicted"/>
<dbReference type="InterPro" id="IPR015300">
    <property type="entry name" value="DNA-bd_pseudobarrel_sf"/>
</dbReference>
<accession>A0A2P5BZ38</accession>
<dbReference type="GO" id="GO:0003677">
    <property type="term" value="F:DNA binding"/>
    <property type="evidence" value="ECO:0007669"/>
    <property type="project" value="UniProtKB-KW"/>
</dbReference>
<evidence type="ECO:0000256" key="6">
    <source>
        <dbReference type="SAM" id="MobiDB-lite"/>
    </source>
</evidence>
<evidence type="ECO:0000256" key="3">
    <source>
        <dbReference type="ARBA" id="ARBA00023125"/>
    </source>
</evidence>
<evidence type="ECO:0000313" key="8">
    <source>
        <dbReference type="EMBL" id="PON54067.1"/>
    </source>
</evidence>
<dbReference type="STRING" id="3476.A0A2P5BZ38"/>
<evidence type="ECO:0000256" key="5">
    <source>
        <dbReference type="ARBA" id="ARBA00023242"/>
    </source>
</evidence>